<evidence type="ECO:0000313" key="2">
    <source>
        <dbReference type="Proteomes" id="UP001218188"/>
    </source>
</evidence>
<keyword evidence="2" id="KW-1185">Reference proteome</keyword>
<comment type="caution">
    <text evidence="1">The sequence shown here is derived from an EMBL/GenBank/DDBJ whole genome shotgun (WGS) entry which is preliminary data.</text>
</comment>
<organism evidence="1 2">
    <name type="scientific">Mycena alexandri</name>
    <dbReference type="NCBI Taxonomy" id="1745969"/>
    <lineage>
        <taxon>Eukaryota</taxon>
        <taxon>Fungi</taxon>
        <taxon>Dikarya</taxon>
        <taxon>Basidiomycota</taxon>
        <taxon>Agaricomycotina</taxon>
        <taxon>Agaricomycetes</taxon>
        <taxon>Agaricomycetidae</taxon>
        <taxon>Agaricales</taxon>
        <taxon>Marasmiineae</taxon>
        <taxon>Mycenaceae</taxon>
        <taxon>Mycena</taxon>
    </lineage>
</organism>
<dbReference type="AlphaFoldDB" id="A0AAD6X9G1"/>
<name>A0AAD6X9G1_9AGAR</name>
<gene>
    <name evidence="1" type="ORF">C8F04DRAFT_1252904</name>
</gene>
<sequence length="248" mass="26497">MVLEIVLQDTYHRLLAKLLSSPAPLLGASALGRDFFHSWLLRRPTGSGCSAYLLPNNDSFHPMLLGTVATVDDSGSGVMSIVLRLPSGATFDMEDLFSKQISCLSNVVRARCDLTPEVACEDVIPFSYGDNTSDGRIHLSCCSDTIFRVSTPRHCLDGVLPSSDSASSSCSTSSSSTMSSTNYFVSTAPKIEGSGPARRPMHDELPRFPPSAGACDEGEFSLAVSSSNHMSYSNKVFSLVASDVILIV</sequence>
<reference evidence="1" key="1">
    <citation type="submission" date="2023-03" db="EMBL/GenBank/DDBJ databases">
        <title>Massive genome expansion in bonnet fungi (Mycena s.s.) driven by repeated elements and novel gene families across ecological guilds.</title>
        <authorList>
            <consortium name="Lawrence Berkeley National Laboratory"/>
            <person name="Harder C.B."/>
            <person name="Miyauchi S."/>
            <person name="Viragh M."/>
            <person name="Kuo A."/>
            <person name="Thoen E."/>
            <person name="Andreopoulos B."/>
            <person name="Lu D."/>
            <person name="Skrede I."/>
            <person name="Drula E."/>
            <person name="Henrissat B."/>
            <person name="Morin E."/>
            <person name="Kohler A."/>
            <person name="Barry K."/>
            <person name="LaButti K."/>
            <person name="Morin E."/>
            <person name="Salamov A."/>
            <person name="Lipzen A."/>
            <person name="Mereny Z."/>
            <person name="Hegedus B."/>
            <person name="Baldrian P."/>
            <person name="Stursova M."/>
            <person name="Weitz H."/>
            <person name="Taylor A."/>
            <person name="Grigoriev I.V."/>
            <person name="Nagy L.G."/>
            <person name="Martin F."/>
            <person name="Kauserud H."/>
        </authorList>
    </citation>
    <scope>NUCLEOTIDE SEQUENCE</scope>
    <source>
        <strain evidence="1">CBHHK200</strain>
    </source>
</reference>
<proteinExistence type="predicted"/>
<evidence type="ECO:0000313" key="1">
    <source>
        <dbReference type="EMBL" id="KAJ7041587.1"/>
    </source>
</evidence>
<accession>A0AAD6X9G1</accession>
<dbReference type="Proteomes" id="UP001218188">
    <property type="component" value="Unassembled WGS sequence"/>
</dbReference>
<protein>
    <submittedName>
        <fullName evidence="1">Uncharacterized protein</fullName>
    </submittedName>
</protein>
<dbReference type="EMBL" id="JARJCM010000016">
    <property type="protein sequence ID" value="KAJ7041587.1"/>
    <property type="molecule type" value="Genomic_DNA"/>
</dbReference>